<dbReference type="PANTHER" id="PTHR12526">
    <property type="entry name" value="GLYCOSYLTRANSFERASE"/>
    <property type="match status" value="1"/>
</dbReference>
<dbReference type="AlphaFoldDB" id="A0A372NYY0"/>
<dbReference type="EMBL" id="QWDC01000001">
    <property type="protein sequence ID" value="RFZ95313.1"/>
    <property type="molecule type" value="Genomic_DNA"/>
</dbReference>
<evidence type="ECO:0000259" key="1">
    <source>
        <dbReference type="Pfam" id="PF00534"/>
    </source>
</evidence>
<dbReference type="OrthoDB" id="9790710at2"/>
<reference evidence="3 4" key="1">
    <citation type="submission" date="2018-08" db="EMBL/GenBank/DDBJ databases">
        <title>Mucilaginibacter sp. MYSH2.</title>
        <authorList>
            <person name="Seo T."/>
        </authorList>
    </citation>
    <scope>NUCLEOTIDE SEQUENCE [LARGE SCALE GENOMIC DNA]</scope>
    <source>
        <strain evidence="3 4">MYSH2</strain>
    </source>
</reference>
<accession>A0A372NYY0</accession>
<name>A0A372NYY0_9SPHI</name>
<dbReference type="NCBIfam" id="NF046085">
    <property type="entry name" value="XrtY_assoc_Gly1"/>
    <property type="match status" value="1"/>
</dbReference>
<dbReference type="GO" id="GO:0016757">
    <property type="term" value="F:glycosyltransferase activity"/>
    <property type="evidence" value="ECO:0007669"/>
    <property type="project" value="InterPro"/>
</dbReference>
<dbReference type="InterPro" id="IPR028098">
    <property type="entry name" value="Glyco_trans_4-like_N"/>
</dbReference>
<keyword evidence="4" id="KW-1185">Reference proteome</keyword>
<dbReference type="Pfam" id="PF00534">
    <property type="entry name" value="Glycos_transf_1"/>
    <property type="match status" value="1"/>
</dbReference>
<comment type="caution">
    <text evidence="3">The sequence shown here is derived from an EMBL/GenBank/DDBJ whole genome shotgun (WGS) entry which is preliminary data.</text>
</comment>
<dbReference type="SUPFAM" id="SSF53756">
    <property type="entry name" value="UDP-Glycosyltransferase/glycogen phosphorylase"/>
    <property type="match status" value="1"/>
</dbReference>
<feature type="domain" description="Glycosyltransferase subfamily 4-like N-terminal" evidence="2">
    <location>
        <begin position="17"/>
        <end position="186"/>
    </location>
</feature>
<evidence type="ECO:0000259" key="2">
    <source>
        <dbReference type="Pfam" id="PF13439"/>
    </source>
</evidence>
<feature type="domain" description="Glycosyl transferase family 1" evidence="1">
    <location>
        <begin position="203"/>
        <end position="337"/>
    </location>
</feature>
<organism evidence="3 4">
    <name type="scientific">Mucilaginibacter conchicola</name>
    <dbReference type="NCBI Taxonomy" id="2303333"/>
    <lineage>
        <taxon>Bacteria</taxon>
        <taxon>Pseudomonadati</taxon>
        <taxon>Bacteroidota</taxon>
        <taxon>Sphingobacteriia</taxon>
        <taxon>Sphingobacteriales</taxon>
        <taxon>Sphingobacteriaceae</taxon>
        <taxon>Mucilaginibacter</taxon>
    </lineage>
</organism>
<evidence type="ECO:0000313" key="4">
    <source>
        <dbReference type="Proteomes" id="UP000264217"/>
    </source>
</evidence>
<dbReference type="InterPro" id="IPR001296">
    <property type="entry name" value="Glyco_trans_1"/>
</dbReference>
<dbReference type="PANTHER" id="PTHR12526:SF637">
    <property type="entry name" value="GLYCOSYLTRANSFERASE EPSF-RELATED"/>
    <property type="match status" value="1"/>
</dbReference>
<proteinExistence type="predicted"/>
<sequence>MKILHISASYKPAYIYGGPIMSVGALCEALVKAGTQVEVFTTTANGSTELSLTSNVPVKVDGVTVTYFKRITKDHTHLSPLLLKTLRARIKEFDAVHIHAWWNLVSVLAALTAVKKGVPVILSPRGTLSAYSFINRNNLKKKLIHLALGKKLLPKCHIHATAQTEANAFMGLVKPVSINVIPNFVKLPAQLPAVRYIDETSPLRLLFFSRIEEKKGLDILLKALPYLNFSFSLTIAGTGEPEYIKSLQALINDTGIAQKINWIGFVNEDKFNVLSDHHLMVLPSHDENFGNVVIESLSVGTPVLISDKVGLADYVAEKNLGWICKAENEDLARQLNQSYRGFSQAFERINTTAPSIIREDFNADKLVQQYIALYKKATNL</sequence>
<keyword evidence="3" id="KW-0808">Transferase</keyword>
<gene>
    <name evidence="3" type="ORF">D0C36_07225</name>
</gene>
<dbReference type="Proteomes" id="UP000264217">
    <property type="component" value="Unassembled WGS sequence"/>
</dbReference>
<dbReference type="Pfam" id="PF13439">
    <property type="entry name" value="Glyco_transf_4"/>
    <property type="match status" value="1"/>
</dbReference>
<dbReference type="Gene3D" id="3.40.50.2000">
    <property type="entry name" value="Glycogen Phosphorylase B"/>
    <property type="match status" value="2"/>
</dbReference>
<dbReference type="RefSeq" id="WP_117390875.1">
    <property type="nucleotide sequence ID" value="NZ_QWDC01000001.1"/>
</dbReference>
<protein>
    <submittedName>
        <fullName evidence="3">Glycosyltransferase</fullName>
    </submittedName>
</protein>
<evidence type="ECO:0000313" key="3">
    <source>
        <dbReference type="EMBL" id="RFZ95313.1"/>
    </source>
</evidence>